<keyword evidence="5 6" id="KW-0378">Hydrolase</keyword>
<reference evidence="9" key="1">
    <citation type="submission" date="2020-06" db="EMBL/GenBank/DDBJ databases">
        <title>Insight into the genomes of haloalkaliphilic bacilli from Kenyan soda lakes.</title>
        <authorList>
            <person name="Mwirichia R."/>
            <person name="Villamizar G.C."/>
            <person name="Poehlein A."/>
            <person name="Mugweru J."/>
            <person name="Kipnyargis A."/>
            <person name="Kiplimo D."/>
            <person name="Orwa P."/>
            <person name="Daniel R."/>
        </authorList>
    </citation>
    <scope>NUCLEOTIDE SEQUENCE</scope>
    <source>
        <strain evidence="9">B1096_S55</strain>
    </source>
</reference>
<comment type="catalytic activity">
    <reaction evidence="4 5 6">
        <text>an acyl phosphate + H2O = a carboxylate + phosphate + H(+)</text>
        <dbReference type="Rhea" id="RHEA:14965"/>
        <dbReference type="ChEBI" id="CHEBI:15377"/>
        <dbReference type="ChEBI" id="CHEBI:15378"/>
        <dbReference type="ChEBI" id="CHEBI:29067"/>
        <dbReference type="ChEBI" id="CHEBI:43474"/>
        <dbReference type="ChEBI" id="CHEBI:59918"/>
        <dbReference type="EC" id="3.6.1.7"/>
    </reaction>
</comment>
<keyword evidence="10" id="KW-1185">Reference proteome</keyword>
<dbReference type="InterPro" id="IPR036046">
    <property type="entry name" value="Acylphosphatase-like_dom_sf"/>
</dbReference>
<dbReference type="SUPFAM" id="SSF54975">
    <property type="entry name" value="Acylphosphatase/BLUF domain-like"/>
    <property type="match status" value="1"/>
</dbReference>
<dbReference type="InterPro" id="IPR017968">
    <property type="entry name" value="Acylphosphatase_CS"/>
</dbReference>
<dbReference type="PROSITE" id="PS51160">
    <property type="entry name" value="ACYLPHOSPHATASE_3"/>
    <property type="match status" value="1"/>
</dbReference>
<dbReference type="PRINTS" id="PR00112">
    <property type="entry name" value="ACYLPHPHTASE"/>
</dbReference>
<dbReference type="PANTHER" id="PTHR47268:SF4">
    <property type="entry name" value="ACYLPHOSPHATASE"/>
    <property type="match status" value="1"/>
</dbReference>
<dbReference type="Proteomes" id="UP001057753">
    <property type="component" value="Unassembled WGS sequence"/>
</dbReference>
<dbReference type="InterPro" id="IPR001792">
    <property type="entry name" value="Acylphosphatase-like_dom"/>
</dbReference>
<evidence type="ECO:0000256" key="4">
    <source>
        <dbReference type="ARBA" id="ARBA00047645"/>
    </source>
</evidence>
<protein>
    <recommendedName>
        <fullName evidence="3 5">Acylphosphatase</fullName>
        <ecNumber evidence="2 5">3.6.1.7</ecNumber>
    </recommendedName>
</protein>
<gene>
    <name evidence="9" type="ORF">HXA33_12460</name>
</gene>
<comment type="caution">
    <text evidence="9">The sequence shown here is derived from an EMBL/GenBank/DDBJ whole genome shotgun (WGS) entry which is preliminary data.</text>
</comment>
<dbReference type="PANTHER" id="PTHR47268">
    <property type="entry name" value="ACYLPHOSPHATASE"/>
    <property type="match status" value="1"/>
</dbReference>
<feature type="active site" evidence="5">
    <location>
        <position position="36"/>
    </location>
</feature>
<dbReference type="PROSITE" id="PS00150">
    <property type="entry name" value="ACYLPHOSPHATASE_1"/>
    <property type="match status" value="1"/>
</dbReference>
<dbReference type="PROSITE" id="PS00151">
    <property type="entry name" value="ACYLPHOSPHATASE_2"/>
    <property type="match status" value="1"/>
</dbReference>
<evidence type="ECO:0000256" key="5">
    <source>
        <dbReference type="PROSITE-ProRule" id="PRU00520"/>
    </source>
</evidence>
<accession>A0A9Q4B2S8</accession>
<dbReference type="GO" id="GO:0003998">
    <property type="term" value="F:acylphosphatase activity"/>
    <property type="evidence" value="ECO:0007669"/>
    <property type="project" value="UniProtKB-EC"/>
</dbReference>
<evidence type="ECO:0000256" key="2">
    <source>
        <dbReference type="ARBA" id="ARBA00012150"/>
    </source>
</evidence>
<evidence type="ECO:0000313" key="9">
    <source>
        <dbReference type="EMBL" id="MCR6097358.1"/>
    </source>
</evidence>
<dbReference type="Gene3D" id="3.30.70.100">
    <property type="match status" value="1"/>
</dbReference>
<dbReference type="EMBL" id="JABXYM010000001">
    <property type="protein sequence ID" value="MCR6097358.1"/>
    <property type="molecule type" value="Genomic_DNA"/>
</dbReference>
<dbReference type="Pfam" id="PF00708">
    <property type="entry name" value="Acylphosphatase"/>
    <property type="match status" value="1"/>
</dbReference>
<dbReference type="RefSeq" id="WP_257821757.1">
    <property type="nucleotide sequence ID" value="NZ_JABXYM010000001.1"/>
</dbReference>
<evidence type="ECO:0000256" key="6">
    <source>
        <dbReference type="RuleBase" id="RU000553"/>
    </source>
</evidence>
<evidence type="ECO:0000256" key="7">
    <source>
        <dbReference type="RuleBase" id="RU004168"/>
    </source>
</evidence>
<evidence type="ECO:0000256" key="3">
    <source>
        <dbReference type="ARBA" id="ARBA00015991"/>
    </source>
</evidence>
<proteinExistence type="inferred from homology"/>
<dbReference type="AlphaFoldDB" id="A0A9Q4B2S8"/>
<dbReference type="EC" id="3.6.1.7" evidence="2 5"/>
<name>A0A9Q4B2S8_SALAG</name>
<organism evidence="9 10">
    <name type="scientific">Salipaludibacillus agaradhaerens</name>
    <name type="common">Bacillus agaradhaerens</name>
    <dbReference type="NCBI Taxonomy" id="76935"/>
    <lineage>
        <taxon>Bacteria</taxon>
        <taxon>Bacillati</taxon>
        <taxon>Bacillota</taxon>
        <taxon>Bacilli</taxon>
        <taxon>Bacillales</taxon>
        <taxon>Bacillaceae</taxon>
    </lineage>
</organism>
<feature type="domain" description="Acylphosphatase-like" evidence="8">
    <location>
        <begin position="3"/>
        <end position="89"/>
    </location>
</feature>
<evidence type="ECO:0000313" key="10">
    <source>
        <dbReference type="Proteomes" id="UP001057753"/>
    </source>
</evidence>
<sequence>MQRYYVIVSGHVQGVGFRFNTQMKASEFGVSGWVRNNMDGSVELEVQGEPETVEAFLASLKNVKFPAKVRSLNKKEIEVVEGEKAFSIR</sequence>
<evidence type="ECO:0000259" key="8">
    <source>
        <dbReference type="PROSITE" id="PS51160"/>
    </source>
</evidence>
<feature type="active site" evidence="5">
    <location>
        <position position="18"/>
    </location>
</feature>
<dbReference type="InterPro" id="IPR020456">
    <property type="entry name" value="Acylphosphatase"/>
</dbReference>
<evidence type="ECO:0000256" key="1">
    <source>
        <dbReference type="ARBA" id="ARBA00005614"/>
    </source>
</evidence>
<comment type="similarity">
    <text evidence="1 7">Belongs to the acylphosphatase family.</text>
</comment>